<keyword evidence="5" id="KW-0539">Nucleus</keyword>
<proteinExistence type="predicted"/>
<dbReference type="InterPro" id="IPR036093">
    <property type="entry name" value="NAC_dom_sf"/>
</dbReference>
<dbReference type="FunFam" id="2.170.150.80:FF:000002">
    <property type="entry name" value="Nac domain-containing protein 86"/>
    <property type="match status" value="1"/>
</dbReference>
<dbReference type="GO" id="GO:0005634">
    <property type="term" value="C:nucleus"/>
    <property type="evidence" value="ECO:0007669"/>
    <property type="project" value="UniProtKB-SubCell"/>
</dbReference>
<comment type="caution">
    <text evidence="8">The sequence shown here is derived from an EMBL/GenBank/DDBJ whole genome shotgun (WGS) entry which is preliminary data.</text>
</comment>
<dbReference type="AlphaFoldDB" id="A0A8J5Y5Q4"/>
<evidence type="ECO:0000256" key="4">
    <source>
        <dbReference type="ARBA" id="ARBA00023163"/>
    </source>
</evidence>
<feature type="domain" description="NAC" evidence="7">
    <location>
        <begin position="6"/>
        <end position="157"/>
    </location>
</feature>
<gene>
    <name evidence="8" type="ORF">CXB51_027847</name>
</gene>
<evidence type="ECO:0000256" key="3">
    <source>
        <dbReference type="ARBA" id="ARBA00023125"/>
    </source>
</evidence>
<dbReference type="Pfam" id="PF02365">
    <property type="entry name" value="NAM"/>
    <property type="match status" value="1"/>
</dbReference>
<dbReference type="OrthoDB" id="1860415at2759"/>
<keyword evidence="6" id="KW-1133">Transmembrane helix</keyword>
<evidence type="ECO:0000256" key="2">
    <source>
        <dbReference type="ARBA" id="ARBA00023015"/>
    </source>
</evidence>
<evidence type="ECO:0000313" key="8">
    <source>
        <dbReference type="EMBL" id="KAG8478123.1"/>
    </source>
</evidence>
<dbReference type="PANTHER" id="PTHR31744:SF210">
    <property type="entry name" value="NAC DOMAIN-CONTAINING PROTEIN 86-LIKE"/>
    <property type="match status" value="1"/>
</dbReference>
<feature type="transmembrane region" description="Helical" evidence="6">
    <location>
        <begin position="565"/>
        <end position="582"/>
    </location>
</feature>
<keyword evidence="3" id="KW-0238">DNA-binding</keyword>
<dbReference type="GO" id="GO:0006355">
    <property type="term" value="P:regulation of DNA-templated transcription"/>
    <property type="evidence" value="ECO:0007669"/>
    <property type="project" value="InterPro"/>
</dbReference>
<dbReference type="Gene3D" id="2.170.150.80">
    <property type="entry name" value="NAC domain"/>
    <property type="match status" value="1"/>
</dbReference>
<evidence type="ECO:0000313" key="9">
    <source>
        <dbReference type="Proteomes" id="UP000701853"/>
    </source>
</evidence>
<keyword evidence="2" id="KW-0805">Transcription regulation</keyword>
<comment type="subcellular location">
    <subcellularLocation>
        <location evidence="1">Nucleus</location>
    </subcellularLocation>
</comment>
<dbReference type="PROSITE" id="PS51005">
    <property type="entry name" value="NAC"/>
    <property type="match status" value="1"/>
</dbReference>
<evidence type="ECO:0000259" key="7">
    <source>
        <dbReference type="PROSITE" id="PS51005"/>
    </source>
</evidence>
<reference evidence="8 9" key="1">
    <citation type="journal article" date="2021" name="bioRxiv">
        <title>The Gossypium anomalum genome as a resource for cotton improvement and evolutionary analysis of hybrid incompatibility.</title>
        <authorList>
            <person name="Grover C.E."/>
            <person name="Yuan D."/>
            <person name="Arick M.A."/>
            <person name="Miller E.R."/>
            <person name="Hu G."/>
            <person name="Peterson D.G."/>
            <person name="Wendel J.F."/>
            <person name="Udall J.A."/>
        </authorList>
    </citation>
    <scope>NUCLEOTIDE SEQUENCE [LARGE SCALE GENOMIC DNA]</scope>
    <source>
        <strain evidence="8">JFW-Udall</strain>
        <tissue evidence="8">Leaf</tissue>
    </source>
</reference>
<dbReference type="GO" id="GO:0003677">
    <property type="term" value="F:DNA binding"/>
    <property type="evidence" value="ECO:0007669"/>
    <property type="project" value="UniProtKB-KW"/>
</dbReference>
<keyword evidence="4" id="KW-0804">Transcription</keyword>
<organism evidence="8 9">
    <name type="scientific">Gossypium anomalum</name>
    <dbReference type="NCBI Taxonomy" id="47600"/>
    <lineage>
        <taxon>Eukaryota</taxon>
        <taxon>Viridiplantae</taxon>
        <taxon>Streptophyta</taxon>
        <taxon>Embryophyta</taxon>
        <taxon>Tracheophyta</taxon>
        <taxon>Spermatophyta</taxon>
        <taxon>Magnoliopsida</taxon>
        <taxon>eudicotyledons</taxon>
        <taxon>Gunneridae</taxon>
        <taxon>Pentapetalae</taxon>
        <taxon>rosids</taxon>
        <taxon>malvids</taxon>
        <taxon>Malvales</taxon>
        <taxon>Malvaceae</taxon>
        <taxon>Malvoideae</taxon>
        <taxon>Gossypium</taxon>
    </lineage>
</organism>
<evidence type="ECO:0000256" key="6">
    <source>
        <dbReference type="SAM" id="Phobius"/>
    </source>
</evidence>
<dbReference type="PANTHER" id="PTHR31744">
    <property type="entry name" value="PROTEIN CUP-SHAPED COTYLEDON 2-RELATED"/>
    <property type="match status" value="1"/>
</dbReference>
<sequence>MAPVSLPPGFRFHPTDEELVAYYLKRKINGRKIDLEIIPEVDLYKCEPWDLPGKSLLPSKDLEWYFFSPRDRKYPNGSRTNRATKSGYWKATGKDRKVNSQTRGVGVKKTLVYYRGRAPHGSRTDWVMHEYRLDERECESASTGFNDAYALCRVFKKSATTTPKVIGEHYSTTVNNQIQITSEQSNSSLDLYSEGRCEESTDFGKPVDACSSSILNRSSSSIDDICDARDVKWMQCFSEDAFGLINPSFSTYATIPNAPSKVDVALECARLQQQMSLPPLEVEDFSQVGVANHKVMMRTAPMRETQHETDILEEILSVSHASQQLINQDAWGGSSSSNGHDFTFMNTMYQHQNQINDQMNCPLYTNQSLEGSSTRSTMVQGDRMVENLRWVGMSSKDFEQYCFMQENKVVPIQHISSFTDTGVQGESGHDYNSIVINDTGIKDNEIEDISHGFIEDDHFLDEGNIDDLRSSPSYEVVEDIKFNHGMLVSTRQVANTCFHQALPSQTVKVHQNPITATSYPQFQVGKPEPDEARYNKGKSFFRKLYSFTKGKCTESLSFMKWCKDTASGFLCMAMLLLMRIFYLEFEEDTISERLVDIGLNAKESKKEKKGVAVFGYSLAKGNGRWNDFGLLMAILAFFLIISLRYVMSMLPKGEGSKEHGVSEQAIKLLAQLRRAFGKERAKETKGLHALPMY</sequence>
<accession>A0A8J5Y5Q4</accession>
<dbReference type="InterPro" id="IPR003441">
    <property type="entry name" value="NAC-dom"/>
</dbReference>
<keyword evidence="6" id="KW-0812">Transmembrane</keyword>
<evidence type="ECO:0000256" key="5">
    <source>
        <dbReference type="ARBA" id="ARBA00023242"/>
    </source>
</evidence>
<protein>
    <recommendedName>
        <fullName evidence="7">NAC domain-containing protein</fullName>
    </recommendedName>
</protein>
<dbReference type="EMBL" id="JAHUZN010000011">
    <property type="protein sequence ID" value="KAG8478123.1"/>
    <property type="molecule type" value="Genomic_DNA"/>
</dbReference>
<name>A0A8J5Y5Q4_9ROSI</name>
<feature type="transmembrane region" description="Helical" evidence="6">
    <location>
        <begin position="628"/>
        <end position="647"/>
    </location>
</feature>
<dbReference type="Proteomes" id="UP000701853">
    <property type="component" value="Chromosome 11"/>
</dbReference>
<dbReference type="SUPFAM" id="SSF101941">
    <property type="entry name" value="NAC domain"/>
    <property type="match status" value="1"/>
</dbReference>
<keyword evidence="9" id="KW-1185">Reference proteome</keyword>
<keyword evidence="6" id="KW-0472">Membrane</keyword>
<evidence type="ECO:0000256" key="1">
    <source>
        <dbReference type="ARBA" id="ARBA00004123"/>
    </source>
</evidence>